<protein>
    <recommendedName>
        <fullName evidence="4">NfeD-like C-terminal domain-containing protein</fullName>
    </recommendedName>
</protein>
<keyword evidence="1" id="KW-0812">Transmembrane</keyword>
<name>A0ABV7W0J7_9BURK</name>
<dbReference type="Proteomes" id="UP001595729">
    <property type="component" value="Unassembled WGS sequence"/>
</dbReference>
<accession>A0ABV7W0J7</accession>
<dbReference type="RefSeq" id="WP_382172431.1">
    <property type="nucleotide sequence ID" value="NZ_JBHRXX010000002.1"/>
</dbReference>
<gene>
    <name evidence="2" type="ORF">ACFOPI_07065</name>
</gene>
<keyword evidence="1" id="KW-0472">Membrane</keyword>
<keyword evidence="3" id="KW-1185">Reference proteome</keyword>
<comment type="caution">
    <text evidence="2">The sequence shown here is derived from an EMBL/GenBank/DDBJ whole genome shotgun (WGS) entry which is preliminary data.</text>
</comment>
<evidence type="ECO:0000256" key="1">
    <source>
        <dbReference type="SAM" id="Phobius"/>
    </source>
</evidence>
<keyword evidence="1" id="KW-1133">Transmembrane helix</keyword>
<organism evidence="2 3">
    <name type="scientific">Hydrogenophaga luteola</name>
    <dbReference type="NCBI Taxonomy" id="1591122"/>
    <lineage>
        <taxon>Bacteria</taxon>
        <taxon>Pseudomonadati</taxon>
        <taxon>Pseudomonadota</taxon>
        <taxon>Betaproteobacteria</taxon>
        <taxon>Burkholderiales</taxon>
        <taxon>Comamonadaceae</taxon>
        <taxon>Hydrogenophaga</taxon>
    </lineage>
</organism>
<evidence type="ECO:0000313" key="2">
    <source>
        <dbReference type="EMBL" id="MFC3683349.1"/>
    </source>
</evidence>
<feature type="transmembrane region" description="Helical" evidence="1">
    <location>
        <begin position="33"/>
        <end position="52"/>
    </location>
</feature>
<reference evidence="3" key="1">
    <citation type="journal article" date="2019" name="Int. J. Syst. Evol. Microbiol.">
        <title>The Global Catalogue of Microorganisms (GCM) 10K type strain sequencing project: providing services to taxonomists for standard genome sequencing and annotation.</title>
        <authorList>
            <consortium name="The Broad Institute Genomics Platform"/>
            <consortium name="The Broad Institute Genome Sequencing Center for Infectious Disease"/>
            <person name="Wu L."/>
            <person name="Ma J."/>
        </authorList>
    </citation>
    <scope>NUCLEOTIDE SEQUENCE [LARGE SCALE GENOMIC DNA]</scope>
    <source>
        <strain evidence="3">KCTC 42501</strain>
    </source>
</reference>
<dbReference type="EMBL" id="JBHRXX010000002">
    <property type="protein sequence ID" value="MFC3683349.1"/>
    <property type="molecule type" value="Genomic_DNA"/>
</dbReference>
<evidence type="ECO:0008006" key="4">
    <source>
        <dbReference type="Google" id="ProtNLM"/>
    </source>
</evidence>
<evidence type="ECO:0000313" key="3">
    <source>
        <dbReference type="Proteomes" id="UP001595729"/>
    </source>
</evidence>
<proteinExistence type="predicted"/>
<feature type="transmembrane region" description="Helical" evidence="1">
    <location>
        <begin position="79"/>
        <end position="97"/>
    </location>
</feature>
<sequence length="185" mass="20817">MKKLLPAVVLFILAASIFQLGLLMNVEVIHGHYLTLIGVLSGLAVGVLYLVFRGWLSQRSSNVLHYPPKQAWHQRPPDHLQTFFFSILFGVLGVSLLNNVPDTGVRRVESYEVKSLDRFWTRYRFIGYLQLGNESGTLSYRPEEGQSFTLGQQVEVTIQKGLLGFSLVRHVLPKGNAKHSGTTEH</sequence>